<gene>
    <name evidence="2" type="ORF">LPLAT_LOCUS6882</name>
</gene>
<dbReference type="CDD" id="cd00303">
    <property type="entry name" value="retropepsin_like"/>
    <property type="match status" value="1"/>
</dbReference>
<dbReference type="PANTHER" id="PTHR47331:SF5">
    <property type="entry name" value="RIBONUCLEASE H"/>
    <property type="match status" value="1"/>
</dbReference>
<name>A0AAV2NNM5_9HYME</name>
<dbReference type="InterPro" id="IPR005312">
    <property type="entry name" value="DUF1759"/>
</dbReference>
<evidence type="ECO:0008006" key="4">
    <source>
        <dbReference type="Google" id="ProtNLM"/>
    </source>
</evidence>
<dbReference type="AlphaFoldDB" id="A0AAV2NNM5"/>
<accession>A0AAV2NNM5</accession>
<reference evidence="2" key="1">
    <citation type="submission" date="2024-04" db="EMBL/GenBank/DDBJ databases">
        <authorList>
            <consortium name="Molecular Ecology Group"/>
        </authorList>
    </citation>
    <scope>NUCLEOTIDE SEQUENCE</scope>
</reference>
<dbReference type="Pfam" id="PF13650">
    <property type="entry name" value="Asp_protease_2"/>
    <property type="match status" value="1"/>
</dbReference>
<proteinExistence type="predicted"/>
<evidence type="ECO:0000256" key="1">
    <source>
        <dbReference type="SAM" id="Coils"/>
    </source>
</evidence>
<dbReference type="Gene3D" id="2.40.70.10">
    <property type="entry name" value="Acid Proteases"/>
    <property type="match status" value="1"/>
</dbReference>
<feature type="coiled-coil region" evidence="1">
    <location>
        <begin position="187"/>
        <end position="214"/>
    </location>
</feature>
<dbReference type="Proteomes" id="UP001497644">
    <property type="component" value="Chromosome 2"/>
</dbReference>
<feature type="coiled-coil region" evidence="1">
    <location>
        <begin position="64"/>
        <end position="91"/>
    </location>
</feature>
<keyword evidence="3" id="KW-1185">Reference proteome</keyword>
<protein>
    <recommendedName>
        <fullName evidence="4">Peptidase aspartic putative domain-containing protein</fullName>
    </recommendedName>
</protein>
<sequence>MLKNELKVLKARRASIKAQCTRMKNAIEAINPEKPEKVDVVSVQQRRDKFKEYWDQYNDVQTRIFELLETIDDLDDDVEELKIEHDEDAATFEENYFTTASKIERLLTGNQANPDQVQTARVEEHARDITQMHLPKIAIPKFSGNYEDWYPFYNTFESIIHSNARLTSIQKFHYLISSLEGDAAHVIQSLEINAENYEEALQLLKQRYDDKRIIAQEHIKALFDLPVITKGNYNALRQLIDHVLRDLRSLKGLNRPTEQWGDLIIHMISTQLDISTIKEWEDNIRGEDMPTLKQMTDFLSHKCKALSAISKRNPCDSQNSNIRKNVTKGTHVSTANIHCSHCKGKHHIFQCDSFLKLPPEDRYKAARDKGLCINCLRSTSHQARDCKSSNCQTCNKKHNTLLHMSTKDKVRPMESTSTTSETTNSNNTIALNHHSARDEEHQVVLSTALIEVYDRRGRTHRCRALLDSGSQINFITRRLAEELDLVQGETNMTITGINQTQTHSRRITNVKIKSLQNSFTSVVQCYVLNKITDNIPQVFLKINDLKIPNNIRLADPQFHVPAEIDMLIGVEIFWQLLCIGQVYLHKNQPMLQKTQLGWIVGGRMHYQKTSPSRICNLSINHELNEVLTKFWNIECVNNITPFTPKENYCMEHYTKSTIRDENGRFIVSMPIKNEKLLQLGESKDTALKRFLSLERKLHKHPSLKEQYAQSFTEYLKAGYMVRVDKQRAHDISRYYIPHHAVFKDTSITTKVRVVFDASCKTSSGLSLNDCLMVGPNLQQDLLSILLRFRTFKYVITADIQ</sequence>
<dbReference type="InterPro" id="IPR021109">
    <property type="entry name" value="Peptidase_aspartic_dom_sf"/>
</dbReference>
<dbReference type="EMBL" id="OZ034825">
    <property type="protein sequence ID" value="CAL1680939.1"/>
    <property type="molecule type" value="Genomic_DNA"/>
</dbReference>
<dbReference type="PANTHER" id="PTHR47331">
    <property type="entry name" value="PHD-TYPE DOMAIN-CONTAINING PROTEIN"/>
    <property type="match status" value="1"/>
</dbReference>
<evidence type="ECO:0000313" key="3">
    <source>
        <dbReference type="Proteomes" id="UP001497644"/>
    </source>
</evidence>
<dbReference type="SUPFAM" id="SSF50630">
    <property type="entry name" value="Acid proteases"/>
    <property type="match status" value="1"/>
</dbReference>
<evidence type="ECO:0000313" key="2">
    <source>
        <dbReference type="EMBL" id="CAL1680939.1"/>
    </source>
</evidence>
<dbReference type="Pfam" id="PF03564">
    <property type="entry name" value="DUF1759"/>
    <property type="match status" value="1"/>
</dbReference>
<organism evidence="2 3">
    <name type="scientific">Lasius platythorax</name>
    <dbReference type="NCBI Taxonomy" id="488582"/>
    <lineage>
        <taxon>Eukaryota</taxon>
        <taxon>Metazoa</taxon>
        <taxon>Ecdysozoa</taxon>
        <taxon>Arthropoda</taxon>
        <taxon>Hexapoda</taxon>
        <taxon>Insecta</taxon>
        <taxon>Pterygota</taxon>
        <taxon>Neoptera</taxon>
        <taxon>Endopterygota</taxon>
        <taxon>Hymenoptera</taxon>
        <taxon>Apocrita</taxon>
        <taxon>Aculeata</taxon>
        <taxon>Formicoidea</taxon>
        <taxon>Formicidae</taxon>
        <taxon>Formicinae</taxon>
        <taxon>Lasius</taxon>
        <taxon>Lasius</taxon>
    </lineage>
</organism>
<keyword evidence="1" id="KW-0175">Coiled coil</keyword>